<evidence type="ECO:0000256" key="1">
    <source>
        <dbReference type="ARBA" id="ARBA00004123"/>
    </source>
</evidence>
<proteinExistence type="inferred from homology"/>
<dbReference type="InterPro" id="IPR044808">
    <property type="entry name" value="ERF_plant"/>
</dbReference>
<dbReference type="PROSITE" id="PS51032">
    <property type="entry name" value="AP2_ERF"/>
    <property type="match status" value="1"/>
</dbReference>
<protein>
    <recommendedName>
        <fullName evidence="8">AP2/ERF domain-containing protein</fullName>
    </recommendedName>
</protein>
<dbReference type="InterPro" id="IPR001471">
    <property type="entry name" value="AP2/ERF_dom"/>
</dbReference>
<evidence type="ECO:0000259" key="8">
    <source>
        <dbReference type="PROSITE" id="PS51032"/>
    </source>
</evidence>
<dbReference type="EMBL" id="JAWXYG010000006">
    <property type="protein sequence ID" value="KAK4269955.1"/>
    <property type="molecule type" value="Genomic_DNA"/>
</dbReference>
<dbReference type="PANTHER" id="PTHR31190">
    <property type="entry name" value="DNA-BINDING DOMAIN"/>
    <property type="match status" value="1"/>
</dbReference>
<keyword evidence="2" id="KW-0805">Transcription regulation</keyword>
<reference evidence="9" key="1">
    <citation type="submission" date="2023-10" db="EMBL/GenBank/DDBJ databases">
        <title>Chromosome-level genome of the transformable northern wattle, Acacia crassicarpa.</title>
        <authorList>
            <person name="Massaro I."/>
            <person name="Sinha N.R."/>
            <person name="Poethig S."/>
            <person name="Leichty A.R."/>
        </authorList>
    </citation>
    <scope>NUCLEOTIDE SEQUENCE</scope>
    <source>
        <strain evidence="9">Acra3RX</strain>
        <tissue evidence="9">Leaf</tissue>
    </source>
</reference>
<dbReference type="GO" id="GO:0003700">
    <property type="term" value="F:DNA-binding transcription factor activity"/>
    <property type="evidence" value="ECO:0007669"/>
    <property type="project" value="InterPro"/>
</dbReference>
<organism evidence="9 10">
    <name type="scientific">Acacia crassicarpa</name>
    <name type="common">northern wattle</name>
    <dbReference type="NCBI Taxonomy" id="499986"/>
    <lineage>
        <taxon>Eukaryota</taxon>
        <taxon>Viridiplantae</taxon>
        <taxon>Streptophyta</taxon>
        <taxon>Embryophyta</taxon>
        <taxon>Tracheophyta</taxon>
        <taxon>Spermatophyta</taxon>
        <taxon>Magnoliopsida</taxon>
        <taxon>eudicotyledons</taxon>
        <taxon>Gunneridae</taxon>
        <taxon>Pentapetalae</taxon>
        <taxon>rosids</taxon>
        <taxon>fabids</taxon>
        <taxon>Fabales</taxon>
        <taxon>Fabaceae</taxon>
        <taxon>Caesalpinioideae</taxon>
        <taxon>mimosoid clade</taxon>
        <taxon>Acacieae</taxon>
        <taxon>Acacia</taxon>
    </lineage>
</organism>
<dbReference type="GO" id="GO:0003677">
    <property type="term" value="F:DNA binding"/>
    <property type="evidence" value="ECO:0007669"/>
    <property type="project" value="UniProtKB-KW"/>
</dbReference>
<evidence type="ECO:0000256" key="3">
    <source>
        <dbReference type="ARBA" id="ARBA00023125"/>
    </source>
</evidence>
<dbReference type="GO" id="GO:0005634">
    <property type="term" value="C:nucleus"/>
    <property type="evidence" value="ECO:0007669"/>
    <property type="project" value="UniProtKB-SubCell"/>
</dbReference>
<comment type="subcellular location">
    <subcellularLocation>
        <location evidence="1">Nucleus</location>
    </subcellularLocation>
</comment>
<dbReference type="Gene3D" id="3.30.730.10">
    <property type="entry name" value="AP2/ERF domain"/>
    <property type="match status" value="1"/>
</dbReference>
<keyword evidence="5" id="KW-0539">Nucleus</keyword>
<dbReference type="FunFam" id="3.30.730.10:FF:000001">
    <property type="entry name" value="Ethylene-responsive transcription factor 2"/>
    <property type="match status" value="1"/>
</dbReference>
<accession>A0AAE1JGI2</accession>
<keyword evidence="10" id="KW-1185">Reference proteome</keyword>
<comment type="similarity">
    <text evidence="6">Belongs to the AP2/ERF transcription factor family. ERF subfamily.</text>
</comment>
<evidence type="ECO:0000256" key="6">
    <source>
        <dbReference type="ARBA" id="ARBA00024343"/>
    </source>
</evidence>
<dbReference type="SMART" id="SM00380">
    <property type="entry name" value="AP2"/>
    <property type="match status" value="1"/>
</dbReference>
<dbReference type="Proteomes" id="UP001293593">
    <property type="component" value="Unassembled WGS sequence"/>
</dbReference>
<comment type="caution">
    <text evidence="9">The sequence shown here is derived from an EMBL/GenBank/DDBJ whole genome shotgun (WGS) entry which is preliminary data.</text>
</comment>
<dbReference type="InterPro" id="IPR036955">
    <property type="entry name" value="AP2/ERF_dom_sf"/>
</dbReference>
<dbReference type="PANTHER" id="PTHR31190:SF274">
    <property type="entry name" value="ETHYLENE-RESPONSIVE TRANSCRIPTION FACTOR 13"/>
    <property type="match status" value="1"/>
</dbReference>
<name>A0AAE1JGI2_9FABA</name>
<feature type="region of interest" description="Disordered" evidence="7">
    <location>
        <begin position="161"/>
        <end position="193"/>
    </location>
</feature>
<dbReference type="AlphaFoldDB" id="A0AAE1JGI2"/>
<dbReference type="SUPFAM" id="SSF54171">
    <property type="entry name" value="DNA-binding domain"/>
    <property type="match status" value="1"/>
</dbReference>
<sequence length="193" mass="21328">MNPSFSPFESSAEQYLIEDDDPSSMTLINGLFMGDPSWNLSYDTANLLEQGVSNSGGMVFSGANDNNIAINPGAYDGIVNGNNNTGSVACERNAAPRWRNYRGVRRRPWGKFAAEIRDPNRNGARTWLGTYEREEDAALAYDRAAFEMKGRKAKLNFPHLIGSEQPPEPARVVAGQKRHHLHQEERSAGGSIK</sequence>
<evidence type="ECO:0000313" key="9">
    <source>
        <dbReference type="EMBL" id="KAK4269955.1"/>
    </source>
</evidence>
<dbReference type="CDD" id="cd00018">
    <property type="entry name" value="AP2"/>
    <property type="match status" value="1"/>
</dbReference>
<keyword evidence="4" id="KW-0804">Transcription</keyword>
<evidence type="ECO:0000256" key="2">
    <source>
        <dbReference type="ARBA" id="ARBA00023015"/>
    </source>
</evidence>
<dbReference type="PRINTS" id="PR00367">
    <property type="entry name" value="ETHRSPELEMNT"/>
</dbReference>
<evidence type="ECO:0000256" key="4">
    <source>
        <dbReference type="ARBA" id="ARBA00023163"/>
    </source>
</evidence>
<evidence type="ECO:0000313" key="10">
    <source>
        <dbReference type="Proteomes" id="UP001293593"/>
    </source>
</evidence>
<dbReference type="InterPro" id="IPR016177">
    <property type="entry name" value="DNA-bd_dom_sf"/>
</dbReference>
<keyword evidence="3" id="KW-0238">DNA-binding</keyword>
<evidence type="ECO:0000256" key="5">
    <source>
        <dbReference type="ARBA" id="ARBA00023242"/>
    </source>
</evidence>
<gene>
    <name evidence="9" type="ORF">QN277_023047</name>
</gene>
<feature type="domain" description="AP2/ERF" evidence="8">
    <location>
        <begin position="100"/>
        <end position="158"/>
    </location>
</feature>
<evidence type="ECO:0000256" key="7">
    <source>
        <dbReference type="SAM" id="MobiDB-lite"/>
    </source>
</evidence>
<dbReference type="Pfam" id="PF00847">
    <property type="entry name" value="AP2"/>
    <property type="match status" value="1"/>
</dbReference>
<dbReference type="GO" id="GO:0009873">
    <property type="term" value="P:ethylene-activated signaling pathway"/>
    <property type="evidence" value="ECO:0007669"/>
    <property type="project" value="InterPro"/>
</dbReference>